<proteinExistence type="predicted"/>
<evidence type="ECO:0000313" key="2">
    <source>
        <dbReference type="Proteomes" id="UP001162992"/>
    </source>
</evidence>
<reference evidence="2" key="1">
    <citation type="journal article" date="2024" name="Proc. Natl. Acad. Sci. U.S.A.">
        <title>Extraordinary preservation of gene collinearity over three hundred million years revealed in homosporous lycophytes.</title>
        <authorList>
            <person name="Li C."/>
            <person name="Wickell D."/>
            <person name="Kuo L.Y."/>
            <person name="Chen X."/>
            <person name="Nie B."/>
            <person name="Liao X."/>
            <person name="Peng D."/>
            <person name="Ji J."/>
            <person name="Jenkins J."/>
            <person name="Williams M."/>
            <person name="Shu S."/>
            <person name="Plott C."/>
            <person name="Barry K."/>
            <person name="Rajasekar S."/>
            <person name="Grimwood J."/>
            <person name="Han X."/>
            <person name="Sun S."/>
            <person name="Hou Z."/>
            <person name="He W."/>
            <person name="Dai G."/>
            <person name="Sun C."/>
            <person name="Schmutz J."/>
            <person name="Leebens-Mack J.H."/>
            <person name="Li F.W."/>
            <person name="Wang L."/>
        </authorList>
    </citation>
    <scope>NUCLEOTIDE SEQUENCE [LARGE SCALE GENOMIC DNA]</scope>
    <source>
        <strain evidence="2">cv. PW_Plant_1</strain>
    </source>
</reference>
<evidence type="ECO:0000313" key="1">
    <source>
        <dbReference type="EMBL" id="KAJ7513704.1"/>
    </source>
</evidence>
<accession>A0ACC2A835</accession>
<protein>
    <submittedName>
        <fullName evidence="1">Uncharacterized protein</fullName>
    </submittedName>
</protein>
<sequence>MASLNALPCPQVQQHIPISPFIKACAFTPQKSLSAVGNGGSSNSRSPLRLLRLSEAAIRRRKVMVMAAGASGIESSEEPDFNKGVQSAPGLKEVEGAAVAVAEELSGVADLKKALIDSLYGTERGLRASSETRAEIFELIAQLELKNPTPAPTQALSLLNGKWILQYTSSLELYPLLAAGNLPLVKVGEISQTIDSEALAVQNAVLFIGPLATTSFSTSASFEVLSPKRVQIKFEEGIVGTPQLTDFIDIPENVEVLGQKIDLTSVQGLLRPLQDAASSVARTLSGQPPFKFPIQAENARSWLLTTYLDEDLRISRGDGGSVFILIKEGSSLGS</sequence>
<organism evidence="1 2">
    <name type="scientific">Diphasiastrum complanatum</name>
    <name type="common">Issler's clubmoss</name>
    <name type="synonym">Lycopodium complanatum</name>
    <dbReference type="NCBI Taxonomy" id="34168"/>
    <lineage>
        <taxon>Eukaryota</taxon>
        <taxon>Viridiplantae</taxon>
        <taxon>Streptophyta</taxon>
        <taxon>Embryophyta</taxon>
        <taxon>Tracheophyta</taxon>
        <taxon>Lycopodiopsida</taxon>
        <taxon>Lycopodiales</taxon>
        <taxon>Lycopodiaceae</taxon>
        <taxon>Lycopodioideae</taxon>
        <taxon>Diphasiastrum</taxon>
    </lineage>
</organism>
<comment type="caution">
    <text evidence="1">The sequence shown here is derived from an EMBL/GenBank/DDBJ whole genome shotgun (WGS) entry which is preliminary data.</text>
</comment>
<name>A0ACC2A835_DIPCM</name>
<dbReference type="Proteomes" id="UP001162992">
    <property type="component" value="Chromosome 23"/>
</dbReference>
<gene>
    <name evidence="1" type="ORF">O6H91_23G011400</name>
</gene>
<keyword evidence="2" id="KW-1185">Reference proteome</keyword>
<dbReference type="EMBL" id="CM055114">
    <property type="protein sequence ID" value="KAJ7513704.1"/>
    <property type="molecule type" value="Genomic_DNA"/>
</dbReference>